<evidence type="ECO:0000256" key="4">
    <source>
        <dbReference type="ARBA" id="ARBA00022989"/>
    </source>
</evidence>
<dbReference type="InterPro" id="IPR000073">
    <property type="entry name" value="AB_hydrolase_1"/>
</dbReference>
<keyword evidence="3 6" id="KW-0812">Transmembrane</keyword>
<evidence type="ECO:0000256" key="6">
    <source>
        <dbReference type="SAM" id="Phobius"/>
    </source>
</evidence>
<feature type="domain" description="AB hydrolase-1" evidence="8">
    <location>
        <begin position="97"/>
        <end position="202"/>
    </location>
</feature>
<evidence type="ECO:0000259" key="8">
    <source>
        <dbReference type="Pfam" id="PF00561"/>
    </source>
</evidence>
<comment type="subcellular location">
    <subcellularLocation>
        <location evidence="1">Membrane</location>
        <topology evidence="1">Multi-pass membrane protein</topology>
    </subcellularLocation>
</comment>
<dbReference type="GO" id="GO:0005384">
    <property type="term" value="F:manganese ion transmembrane transporter activity"/>
    <property type="evidence" value="ECO:0007669"/>
    <property type="project" value="TreeGrafter"/>
</dbReference>
<dbReference type="GO" id="GO:0016020">
    <property type="term" value="C:membrane"/>
    <property type="evidence" value="ECO:0007669"/>
    <property type="project" value="UniProtKB-SubCell"/>
</dbReference>
<proteinExistence type="inferred from homology"/>
<dbReference type="InterPro" id="IPR049555">
    <property type="entry name" value="GDT1-like_CS"/>
</dbReference>
<evidence type="ECO:0000256" key="2">
    <source>
        <dbReference type="ARBA" id="ARBA00009190"/>
    </source>
</evidence>
<keyword evidence="5 6" id="KW-0472">Membrane</keyword>
<dbReference type="SUPFAM" id="SSF53474">
    <property type="entry name" value="alpha/beta-Hydrolases"/>
    <property type="match status" value="1"/>
</dbReference>
<feature type="signal peptide" evidence="7">
    <location>
        <begin position="1"/>
        <end position="21"/>
    </location>
</feature>
<evidence type="ECO:0000256" key="7">
    <source>
        <dbReference type="SAM" id="SignalP"/>
    </source>
</evidence>
<dbReference type="Proteomes" id="UP001485043">
    <property type="component" value="Unassembled WGS sequence"/>
</dbReference>
<evidence type="ECO:0000256" key="5">
    <source>
        <dbReference type="ARBA" id="ARBA00023136"/>
    </source>
</evidence>
<protein>
    <recommendedName>
        <fullName evidence="8">AB hydrolase-1 domain-containing protein</fullName>
    </recommendedName>
</protein>
<name>A0AAW1TBR5_9CHLO</name>
<dbReference type="PROSITE" id="PS01214">
    <property type="entry name" value="UPF0016"/>
    <property type="match status" value="1"/>
</dbReference>
<dbReference type="PANTHER" id="PTHR12608">
    <property type="entry name" value="TRANSMEMBRANE PROTEIN HTP-1 RELATED"/>
    <property type="match status" value="1"/>
</dbReference>
<evidence type="ECO:0000313" key="9">
    <source>
        <dbReference type="EMBL" id="KAK9865906.1"/>
    </source>
</evidence>
<accession>A0AAW1TBR5</accession>
<keyword evidence="7" id="KW-0732">Signal</keyword>
<organism evidence="9 10">
    <name type="scientific">Apatococcus fuscideae</name>
    <dbReference type="NCBI Taxonomy" id="2026836"/>
    <lineage>
        <taxon>Eukaryota</taxon>
        <taxon>Viridiplantae</taxon>
        <taxon>Chlorophyta</taxon>
        <taxon>core chlorophytes</taxon>
        <taxon>Trebouxiophyceae</taxon>
        <taxon>Chlorellales</taxon>
        <taxon>Chlorellaceae</taxon>
        <taxon>Apatococcus</taxon>
    </lineage>
</organism>
<comment type="similarity">
    <text evidence="2">Belongs to the GDT1 family.</text>
</comment>
<dbReference type="GO" id="GO:0032468">
    <property type="term" value="P:Golgi calcium ion homeostasis"/>
    <property type="evidence" value="ECO:0007669"/>
    <property type="project" value="TreeGrafter"/>
</dbReference>
<feature type="transmembrane region" description="Helical" evidence="6">
    <location>
        <begin position="304"/>
        <end position="327"/>
    </location>
</feature>
<dbReference type="GO" id="GO:0015085">
    <property type="term" value="F:calcium ion transmembrane transporter activity"/>
    <property type="evidence" value="ECO:0007669"/>
    <property type="project" value="TreeGrafter"/>
</dbReference>
<feature type="chain" id="PRO_5044024980" description="AB hydrolase-1 domain-containing protein" evidence="7">
    <location>
        <begin position="22"/>
        <end position="513"/>
    </location>
</feature>
<dbReference type="AlphaFoldDB" id="A0AAW1TBR5"/>
<feature type="transmembrane region" description="Helical" evidence="6">
    <location>
        <begin position="488"/>
        <end position="506"/>
    </location>
</feature>
<dbReference type="InterPro" id="IPR001727">
    <property type="entry name" value="GDT1-like"/>
</dbReference>
<dbReference type="InterPro" id="IPR029058">
    <property type="entry name" value="AB_hydrolase_fold"/>
</dbReference>
<evidence type="ECO:0000256" key="1">
    <source>
        <dbReference type="ARBA" id="ARBA00004141"/>
    </source>
</evidence>
<comment type="caution">
    <text evidence="9">The sequence shown here is derived from an EMBL/GenBank/DDBJ whole genome shotgun (WGS) entry which is preliminary data.</text>
</comment>
<sequence>MGAACWGWLELLFFTVQLIRYHNLNVVRSPKPDLAHIEEIKRRFMTLRDIFSIRDFVSGWFFRKPWNELRLTNFYKHEGLSYWIRSPTTQPDMSSMPVVFLHGVGFGMVPYWGFISKLMRQQNSSSPVVLLDMPHVAMRLHPRSMDMDDVAHALAGILTRHGWPSSCVVAHSFGTFIASRLCQLHPSKVSALVLIDPVCLMTCYPDLLQNFIYCQPNWSRLFTHVGFMDALRFVCSRDLLIAEAFCRRFSWHDCQEGGGLLIMGVLPDELVEGFLSSWGMILVSEIGDKTFFIAAVMAMKNPRLLVFSGAMLALAAMTVLSAAIGGAAPNLISKQYTDYAAAALFFFFGFRSLYDVFTSSGEGGSKAELEEVEREYGQGKVPVQGSASTAHGHANGSAVDVKGVQKASQQKEGPAGALRRILSPVFMEVCAVTFLAEWGDRSQIATIGLAASSNAAGVALGGIAGHAICTAAAVIGGRQLARYINERTVLVVGGLLFLAFGAHTLHEAWHAGQ</sequence>
<evidence type="ECO:0000313" key="10">
    <source>
        <dbReference type="Proteomes" id="UP001485043"/>
    </source>
</evidence>
<gene>
    <name evidence="9" type="ORF">WJX84_011572</name>
</gene>
<dbReference type="GO" id="GO:0032472">
    <property type="term" value="P:Golgi calcium ion transport"/>
    <property type="evidence" value="ECO:0007669"/>
    <property type="project" value="TreeGrafter"/>
</dbReference>
<keyword evidence="10" id="KW-1185">Reference proteome</keyword>
<dbReference type="GO" id="GO:0005794">
    <property type="term" value="C:Golgi apparatus"/>
    <property type="evidence" value="ECO:0007669"/>
    <property type="project" value="TreeGrafter"/>
</dbReference>
<dbReference type="Pfam" id="PF00561">
    <property type="entry name" value="Abhydrolase_1"/>
    <property type="match status" value="1"/>
</dbReference>
<dbReference type="PANTHER" id="PTHR12608:SF1">
    <property type="entry name" value="TRANSMEMBRANE PROTEIN 165"/>
    <property type="match status" value="1"/>
</dbReference>
<reference evidence="9 10" key="1">
    <citation type="journal article" date="2024" name="Nat. Commun.">
        <title>Phylogenomics reveals the evolutionary origins of lichenization in chlorophyte algae.</title>
        <authorList>
            <person name="Puginier C."/>
            <person name="Libourel C."/>
            <person name="Otte J."/>
            <person name="Skaloud P."/>
            <person name="Haon M."/>
            <person name="Grisel S."/>
            <person name="Petersen M."/>
            <person name="Berrin J.G."/>
            <person name="Delaux P.M."/>
            <person name="Dal Grande F."/>
            <person name="Keller J."/>
        </authorList>
    </citation>
    <scope>NUCLEOTIDE SEQUENCE [LARGE SCALE GENOMIC DNA]</scope>
    <source>
        <strain evidence="9 10">SAG 2523</strain>
    </source>
</reference>
<feature type="transmembrane region" description="Helical" evidence="6">
    <location>
        <begin position="456"/>
        <end position="476"/>
    </location>
</feature>
<dbReference type="Pfam" id="PF01169">
    <property type="entry name" value="GDT1"/>
    <property type="match status" value="2"/>
</dbReference>
<dbReference type="EMBL" id="JALJOV010000207">
    <property type="protein sequence ID" value="KAK9865906.1"/>
    <property type="molecule type" value="Genomic_DNA"/>
</dbReference>
<keyword evidence="4 6" id="KW-1133">Transmembrane helix</keyword>
<feature type="transmembrane region" description="Helical" evidence="6">
    <location>
        <begin position="95"/>
        <end position="115"/>
    </location>
</feature>
<dbReference type="Gene3D" id="3.40.50.1820">
    <property type="entry name" value="alpha/beta hydrolase"/>
    <property type="match status" value="1"/>
</dbReference>
<evidence type="ECO:0000256" key="3">
    <source>
        <dbReference type="ARBA" id="ARBA00022692"/>
    </source>
</evidence>